<feature type="compositionally biased region" description="Basic residues" evidence="1">
    <location>
        <begin position="45"/>
        <end position="55"/>
    </location>
</feature>
<feature type="compositionally biased region" description="Basic and acidic residues" evidence="1">
    <location>
        <begin position="68"/>
        <end position="92"/>
    </location>
</feature>
<name>A0AAN5CFN3_9BILA</name>
<sequence length="160" mass="18188">QPQYHHGWPWQGRQGTRDGRQAPSQDSQGPHPGNHEAGDPSSGASRRRQTHLKTHLQRDARSAQALPREGDRRRGYLHRPRQEEDGHGDGRCLRAQMPGPHSLRVRRISHGSRSAPPLPSSHFYLMHIVDIIVFLSQYCTVSSHSLSSHYTSILCKLKRF</sequence>
<gene>
    <name evidence="2" type="ORF">PMAYCL1PPCAC_14705</name>
</gene>
<reference evidence="3" key="1">
    <citation type="submission" date="2022-10" db="EMBL/GenBank/DDBJ databases">
        <title>Genome assembly of Pristionchus species.</title>
        <authorList>
            <person name="Yoshida K."/>
            <person name="Sommer R.J."/>
        </authorList>
    </citation>
    <scope>NUCLEOTIDE SEQUENCE [LARGE SCALE GENOMIC DNA]</scope>
    <source>
        <strain evidence="3">RS5460</strain>
    </source>
</reference>
<evidence type="ECO:0000256" key="1">
    <source>
        <dbReference type="SAM" id="MobiDB-lite"/>
    </source>
</evidence>
<proteinExistence type="predicted"/>
<dbReference type="AlphaFoldDB" id="A0AAN5CFN3"/>
<dbReference type="Proteomes" id="UP001328107">
    <property type="component" value="Unassembled WGS sequence"/>
</dbReference>
<organism evidence="2 3">
    <name type="scientific">Pristionchus mayeri</name>
    <dbReference type="NCBI Taxonomy" id="1317129"/>
    <lineage>
        <taxon>Eukaryota</taxon>
        <taxon>Metazoa</taxon>
        <taxon>Ecdysozoa</taxon>
        <taxon>Nematoda</taxon>
        <taxon>Chromadorea</taxon>
        <taxon>Rhabditida</taxon>
        <taxon>Rhabditina</taxon>
        <taxon>Diplogasteromorpha</taxon>
        <taxon>Diplogasteroidea</taxon>
        <taxon>Neodiplogasteridae</taxon>
        <taxon>Pristionchus</taxon>
    </lineage>
</organism>
<protein>
    <submittedName>
        <fullName evidence="2">Uncharacterized protein</fullName>
    </submittedName>
</protein>
<evidence type="ECO:0000313" key="3">
    <source>
        <dbReference type="Proteomes" id="UP001328107"/>
    </source>
</evidence>
<feature type="region of interest" description="Disordered" evidence="1">
    <location>
        <begin position="1"/>
        <end position="94"/>
    </location>
</feature>
<accession>A0AAN5CFN3</accession>
<comment type="caution">
    <text evidence="2">The sequence shown here is derived from an EMBL/GenBank/DDBJ whole genome shotgun (WGS) entry which is preliminary data.</text>
</comment>
<keyword evidence="3" id="KW-1185">Reference proteome</keyword>
<dbReference type="EMBL" id="BTRK01000003">
    <property type="protein sequence ID" value="GMR44510.1"/>
    <property type="molecule type" value="Genomic_DNA"/>
</dbReference>
<feature type="non-terminal residue" evidence="2">
    <location>
        <position position="1"/>
    </location>
</feature>
<evidence type="ECO:0000313" key="2">
    <source>
        <dbReference type="EMBL" id="GMR44510.1"/>
    </source>
</evidence>